<feature type="region of interest" description="Disordered" evidence="1">
    <location>
        <begin position="178"/>
        <end position="204"/>
    </location>
</feature>
<name>A0A229SKQ8_9PSEU</name>
<dbReference type="AlphaFoldDB" id="A0A229SKQ8"/>
<reference evidence="4" key="1">
    <citation type="submission" date="2017-07" db="EMBL/GenBank/DDBJ databases">
        <title>Comparative genome mining reveals phylogenetic distribution patterns of secondary metabolites in Amycolatopsis.</title>
        <authorList>
            <person name="Adamek M."/>
            <person name="Alanjary M."/>
            <person name="Sales-Ortells H."/>
            <person name="Goodfellow M."/>
            <person name="Bull A.T."/>
            <person name="Kalinowski J."/>
            <person name="Ziemert N."/>
        </authorList>
    </citation>
    <scope>NUCLEOTIDE SEQUENCE [LARGE SCALE GENOMIC DNA]</scope>
    <source>
        <strain evidence="4">H5</strain>
    </source>
</reference>
<evidence type="ECO:0000256" key="1">
    <source>
        <dbReference type="SAM" id="MobiDB-lite"/>
    </source>
</evidence>
<dbReference type="EMBL" id="NMUL01000082">
    <property type="protein sequence ID" value="OXM59488.1"/>
    <property type="molecule type" value="Genomic_DNA"/>
</dbReference>
<comment type="caution">
    <text evidence="3">The sequence shown here is derived from an EMBL/GenBank/DDBJ whole genome shotgun (WGS) entry which is preliminary data.</text>
</comment>
<dbReference type="Pfam" id="PF01636">
    <property type="entry name" value="APH"/>
    <property type="match status" value="1"/>
</dbReference>
<dbReference type="Gene3D" id="3.90.1200.10">
    <property type="match status" value="1"/>
</dbReference>
<evidence type="ECO:0000313" key="3">
    <source>
        <dbReference type="EMBL" id="OXM59488.1"/>
    </source>
</evidence>
<accession>A0A229SKQ8</accession>
<keyword evidence="4" id="KW-1185">Reference proteome</keyword>
<proteinExistence type="predicted"/>
<dbReference type="SUPFAM" id="SSF56112">
    <property type="entry name" value="Protein kinase-like (PK-like)"/>
    <property type="match status" value="1"/>
</dbReference>
<evidence type="ECO:0000259" key="2">
    <source>
        <dbReference type="Pfam" id="PF01636"/>
    </source>
</evidence>
<dbReference type="Proteomes" id="UP000215199">
    <property type="component" value="Unassembled WGS sequence"/>
</dbReference>
<feature type="domain" description="Aminoglycoside phosphotransferase" evidence="2">
    <location>
        <begin position="26"/>
        <end position="156"/>
    </location>
</feature>
<dbReference type="InterPro" id="IPR011009">
    <property type="entry name" value="Kinase-like_dom_sf"/>
</dbReference>
<protein>
    <recommendedName>
        <fullName evidence="2">Aminoglycoside phosphotransferase domain-containing protein</fullName>
    </recommendedName>
</protein>
<evidence type="ECO:0000313" key="4">
    <source>
        <dbReference type="Proteomes" id="UP000215199"/>
    </source>
</evidence>
<dbReference type="InterPro" id="IPR002575">
    <property type="entry name" value="Aminoglycoside_PTrfase"/>
</dbReference>
<organism evidence="3 4">
    <name type="scientific">Amycolatopsis vastitatis</name>
    <dbReference type="NCBI Taxonomy" id="1905142"/>
    <lineage>
        <taxon>Bacteria</taxon>
        <taxon>Bacillati</taxon>
        <taxon>Actinomycetota</taxon>
        <taxon>Actinomycetes</taxon>
        <taxon>Pseudonocardiales</taxon>
        <taxon>Pseudonocardiaceae</taxon>
        <taxon>Amycolatopsis</taxon>
    </lineage>
</organism>
<gene>
    <name evidence="3" type="ORF">CF165_47545</name>
</gene>
<sequence length="204" mass="22043">MAGLHSGVRIPQLHAVQPGRLVFEHLGDRHLGPADLDAAAGALGRIHAAAHTQALHGASLDQPYAAPGLVITDFITPRAAALQHLPLPIAELPVAFYKDANIRNFLRTDDGIAVVDFDDLTLAPFGYDLAKLIISTAMTFGRLTIEQIDQARQDLQHRSRTSRHRCDLHRGCPAALLRVPRPPHRPLPAPQRLPAPVASSTPLA</sequence>